<proteinExistence type="predicted"/>
<dbReference type="SUPFAM" id="SSF53335">
    <property type="entry name" value="S-adenosyl-L-methionine-dependent methyltransferases"/>
    <property type="match status" value="1"/>
</dbReference>
<sequence length="243" mass="27391">MQVYSGFDEFGQRCEVRRAGASVRLYTEGIFHSQYHPLRLLEGNLWDLLWLPVLALPFERVRRVLVLGVGGGAVIRKLHALYPGALIIGVDISRRHLAIARRYFGVRAQNTPLYCADALAFVRHYRGPVFDVIVDDLFSGVAGEPSRVVELNDRWYRQLARLLHTQGLLVANFAEQAEVFSCAPCAGAGRFDFASRWVWQHRLYDNAIGAFYGSTVSDKATRVKRALAARGESWPDSLSLRQL</sequence>
<comment type="caution">
    <text evidence="2">The sequence shown here is derived from an EMBL/GenBank/DDBJ whole genome shotgun (WGS) entry which is preliminary data.</text>
</comment>
<dbReference type="InterPro" id="IPR029063">
    <property type="entry name" value="SAM-dependent_MTases_sf"/>
</dbReference>
<feature type="domain" description="Methyltransferase" evidence="1">
    <location>
        <begin position="64"/>
        <end position="135"/>
    </location>
</feature>
<dbReference type="RefSeq" id="WP_302715412.1">
    <property type="nucleotide sequence ID" value="NZ_JAULRT010000062.1"/>
</dbReference>
<dbReference type="GO" id="GO:0008168">
    <property type="term" value="F:methyltransferase activity"/>
    <property type="evidence" value="ECO:0007669"/>
    <property type="project" value="UniProtKB-KW"/>
</dbReference>
<dbReference type="Proteomes" id="UP001168380">
    <property type="component" value="Unassembled WGS sequence"/>
</dbReference>
<name>A0ABT8TJ49_9GAMM</name>
<dbReference type="GO" id="GO:0032259">
    <property type="term" value="P:methylation"/>
    <property type="evidence" value="ECO:0007669"/>
    <property type="project" value="UniProtKB-KW"/>
</dbReference>
<gene>
    <name evidence="2" type="ORF">QWI16_18215</name>
</gene>
<evidence type="ECO:0000259" key="1">
    <source>
        <dbReference type="Pfam" id="PF13649"/>
    </source>
</evidence>
<keyword evidence="2" id="KW-0808">Transferase</keyword>
<reference evidence="2" key="1">
    <citation type="submission" date="2023-07" db="EMBL/GenBank/DDBJ databases">
        <title>Gilvimarinus algae sp. nov., isolated from the surface of Kelp.</title>
        <authorList>
            <person name="Sun Y.Y."/>
            <person name="Gong Y."/>
            <person name="Du Z.J."/>
        </authorList>
    </citation>
    <scope>NUCLEOTIDE SEQUENCE</scope>
    <source>
        <strain evidence="2">SDUM040014</strain>
    </source>
</reference>
<protein>
    <submittedName>
        <fullName evidence="2">Methyltransferase domain-containing protein</fullName>
    </submittedName>
</protein>
<organism evidence="2 3">
    <name type="scientific">Gilvimarinus algae</name>
    <dbReference type="NCBI Taxonomy" id="3058037"/>
    <lineage>
        <taxon>Bacteria</taxon>
        <taxon>Pseudomonadati</taxon>
        <taxon>Pseudomonadota</taxon>
        <taxon>Gammaproteobacteria</taxon>
        <taxon>Cellvibrionales</taxon>
        <taxon>Cellvibrionaceae</taxon>
        <taxon>Gilvimarinus</taxon>
    </lineage>
</organism>
<dbReference type="InterPro" id="IPR041698">
    <property type="entry name" value="Methyltransf_25"/>
</dbReference>
<dbReference type="EMBL" id="JAULRT010000062">
    <property type="protein sequence ID" value="MDO3384122.1"/>
    <property type="molecule type" value="Genomic_DNA"/>
</dbReference>
<dbReference type="CDD" id="cd02440">
    <property type="entry name" value="AdoMet_MTases"/>
    <property type="match status" value="1"/>
</dbReference>
<keyword evidence="3" id="KW-1185">Reference proteome</keyword>
<dbReference type="Pfam" id="PF13649">
    <property type="entry name" value="Methyltransf_25"/>
    <property type="match status" value="1"/>
</dbReference>
<evidence type="ECO:0000313" key="3">
    <source>
        <dbReference type="Proteomes" id="UP001168380"/>
    </source>
</evidence>
<evidence type="ECO:0000313" key="2">
    <source>
        <dbReference type="EMBL" id="MDO3384122.1"/>
    </source>
</evidence>
<accession>A0ABT8TJ49</accession>
<dbReference type="Gene3D" id="3.40.50.150">
    <property type="entry name" value="Vaccinia Virus protein VP39"/>
    <property type="match status" value="1"/>
</dbReference>
<keyword evidence="2" id="KW-0489">Methyltransferase</keyword>